<reference evidence="2" key="1">
    <citation type="submission" date="2013-12" db="EMBL/GenBank/DDBJ databases">
        <title>The Genome Sequence of Aphanomyces invadans NJM9701.</title>
        <authorList>
            <consortium name="The Broad Institute Genomics Platform"/>
            <person name="Russ C."/>
            <person name="Tyler B."/>
            <person name="van West P."/>
            <person name="Dieguez-Uribeondo J."/>
            <person name="Young S.K."/>
            <person name="Zeng Q."/>
            <person name="Gargeya S."/>
            <person name="Fitzgerald M."/>
            <person name="Abouelleil A."/>
            <person name="Alvarado L."/>
            <person name="Chapman S.B."/>
            <person name="Gainer-Dewar J."/>
            <person name="Goldberg J."/>
            <person name="Griggs A."/>
            <person name="Gujja S."/>
            <person name="Hansen M."/>
            <person name="Howarth C."/>
            <person name="Imamovic A."/>
            <person name="Ireland A."/>
            <person name="Larimer J."/>
            <person name="McCowan C."/>
            <person name="Murphy C."/>
            <person name="Pearson M."/>
            <person name="Poon T.W."/>
            <person name="Priest M."/>
            <person name="Roberts A."/>
            <person name="Saif S."/>
            <person name="Shea T."/>
            <person name="Sykes S."/>
            <person name="Wortman J."/>
            <person name="Nusbaum C."/>
            <person name="Birren B."/>
        </authorList>
    </citation>
    <scope>NUCLEOTIDE SEQUENCE [LARGE SCALE GENOMIC DNA]</scope>
    <source>
        <strain evidence="2">NJM9701</strain>
    </source>
</reference>
<dbReference type="InterPro" id="IPR000048">
    <property type="entry name" value="IQ_motif_EF-hand-BS"/>
</dbReference>
<dbReference type="GeneID" id="20081233"/>
<feature type="region of interest" description="Disordered" evidence="1">
    <location>
        <begin position="259"/>
        <end position="297"/>
    </location>
</feature>
<dbReference type="EMBL" id="KI913957">
    <property type="protein sequence ID" value="ETW05189.1"/>
    <property type="molecule type" value="Genomic_DNA"/>
</dbReference>
<dbReference type="CDD" id="cd23767">
    <property type="entry name" value="IQCD"/>
    <property type="match status" value="1"/>
</dbReference>
<dbReference type="RefSeq" id="XP_008866628.1">
    <property type="nucleotide sequence ID" value="XM_008868406.1"/>
</dbReference>
<sequence length="839" mass="94658">MKPCDDGRSDMAEGTFTACCTCQQPCRMIAKFCPHCGAKQSSVFLAARRKLPALGRFTKLPSVPNAQSILLEKTPPRKPTVRALNAAGVRIARPNRSNQHGAANGPRSDRAAACEASRNLDQEHAIPSNLHPCSHDSPSPVAPTTLPCNVETRLQAWIVQLQKLHSIVIAYKPPMPHPLQKSLTSASKAKLERQFAALNDDWNTMGLDKSSSVAMRSLALWSRSKHILDNIPSRPPATDAQVSVKVDGSIMHFRSRWQVDGASNEGSPSPMDTAPTALVTKPHATAPPSSVEISPPPLRKRSRHFFHARPTHLFTRVCFIQGSRQPYIVSVDEDGSCDEGESKALVFRAYGPHTSRTSHAIVSIVTLQTMIPELHAPPLYFRDQLPSLCRHALYHWGSWCTSALPSLCWKNHHLTMRFPSALKTCHVLQYKGVCLFRCVVQVHVMADFSVDIAAVDVATDQVFYVHAPVPLLQVHCPEYLQYVQVRHRWPALFKALVGQLWLEYTTKGFELLVAGQAPHGRILLHPLMNMSDVQFQNFLQLEHDRLARVRDECVRLAASVALRKELGRQEVEQQHRLHIRRSHAATSIQRVFRGHLGRIVFYRAVCEDACANHILGAMPGTRFQRAAPCRDGWFQDPHTLMAFGISRLHPVAGVRCRNWIVTRHDMNCQVLNDLHRLIQQAIAAQCIQGHVRRWLCQRRYRSVYRGVVSFQYQVRGALRRRYQRLHRALHGLSFPFARRIRNTWLLFHVRLRPPKTHYDDGWYVDLAGTHPHAGVSARQRISMARLVANGTFYVDEWRGMANVDVATRIADATDLFYSAQSHLMTFGVGPTKRTSWEGI</sequence>
<organism evidence="2">
    <name type="scientific">Aphanomyces invadans</name>
    <dbReference type="NCBI Taxonomy" id="157072"/>
    <lineage>
        <taxon>Eukaryota</taxon>
        <taxon>Sar</taxon>
        <taxon>Stramenopiles</taxon>
        <taxon>Oomycota</taxon>
        <taxon>Saprolegniomycetes</taxon>
        <taxon>Saprolegniales</taxon>
        <taxon>Verrucalvaceae</taxon>
        <taxon>Aphanomyces</taxon>
    </lineage>
</organism>
<gene>
    <name evidence="2" type="ORF">H310_04183</name>
</gene>
<protein>
    <submittedName>
        <fullName evidence="2">Uncharacterized protein</fullName>
    </submittedName>
</protein>
<dbReference type="STRING" id="157072.A0A024UFY1"/>
<dbReference type="SMART" id="SM00015">
    <property type="entry name" value="IQ"/>
    <property type="match status" value="2"/>
</dbReference>
<feature type="region of interest" description="Disordered" evidence="1">
    <location>
        <begin position="92"/>
        <end position="114"/>
    </location>
</feature>
<dbReference type="PROSITE" id="PS50096">
    <property type="entry name" value="IQ"/>
    <property type="match status" value="1"/>
</dbReference>
<dbReference type="AlphaFoldDB" id="A0A024UFY1"/>
<evidence type="ECO:0000256" key="1">
    <source>
        <dbReference type="SAM" id="MobiDB-lite"/>
    </source>
</evidence>
<evidence type="ECO:0000313" key="2">
    <source>
        <dbReference type="EMBL" id="ETW05189.1"/>
    </source>
</evidence>
<accession>A0A024UFY1</accession>
<name>A0A024UFY1_9STRA</name>
<proteinExistence type="predicted"/>
<dbReference type="VEuPathDB" id="FungiDB:H310_04183"/>
<dbReference type="OrthoDB" id="76134at2759"/>